<dbReference type="Proteomes" id="UP000318834">
    <property type="component" value="Unassembled WGS sequence"/>
</dbReference>
<dbReference type="InterPro" id="IPR036097">
    <property type="entry name" value="HisK_dim/P_sf"/>
</dbReference>
<evidence type="ECO:0000256" key="2">
    <source>
        <dbReference type="ARBA" id="ARBA00012438"/>
    </source>
</evidence>
<comment type="catalytic activity">
    <reaction evidence="1">
        <text>ATP + protein L-histidine = ADP + protein N-phospho-L-histidine.</text>
        <dbReference type="EC" id="2.7.13.3"/>
    </reaction>
</comment>
<evidence type="ECO:0000256" key="7">
    <source>
        <dbReference type="SAM" id="MobiDB-lite"/>
    </source>
</evidence>
<dbReference type="SMART" id="SM00387">
    <property type="entry name" value="HATPase_c"/>
    <property type="match status" value="1"/>
</dbReference>
<dbReference type="SMART" id="SM00388">
    <property type="entry name" value="HisKA"/>
    <property type="match status" value="1"/>
</dbReference>
<protein>
    <recommendedName>
        <fullName evidence="2">histidine kinase</fullName>
        <ecNumber evidence="2">2.7.13.3</ecNumber>
    </recommendedName>
</protein>
<feature type="domain" description="Histidine kinase" evidence="8">
    <location>
        <begin position="37"/>
        <end position="255"/>
    </location>
</feature>
<comment type="caution">
    <text evidence="9">The sequence shown here is derived from an EMBL/GenBank/DDBJ whole genome shotgun (WGS) entry which is preliminary data.</text>
</comment>
<keyword evidence="6" id="KW-0902">Two-component regulatory system</keyword>
<evidence type="ECO:0000256" key="6">
    <source>
        <dbReference type="ARBA" id="ARBA00023012"/>
    </source>
</evidence>
<evidence type="ECO:0000256" key="4">
    <source>
        <dbReference type="ARBA" id="ARBA00022679"/>
    </source>
</evidence>
<dbReference type="Gene3D" id="3.30.565.10">
    <property type="entry name" value="Histidine kinase-like ATPase, C-terminal domain"/>
    <property type="match status" value="1"/>
</dbReference>
<evidence type="ECO:0000313" key="10">
    <source>
        <dbReference type="Proteomes" id="UP000318834"/>
    </source>
</evidence>
<keyword evidence="5 9" id="KW-0418">Kinase</keyword>
<reference evidence="9 10" key="1">
    <citation type="journal article" date="2019" name="Nat. Microbiol.">
        <title>Mediterranean grassland soil C-N compound turnover is dependent on rainfall and depth, and is mediated by genomically divergent microorganisms.</title>
        <authorList>
            <person name="Diamond S."/>
            <person name="Andeer P.F."/>
            <person name="Li Z."/>
            <person name="Crits-Christoph A."/>
            <person name="Burstein D."/>
            <person name="Anantharaman K."/>
            <person name="Lane K.R."/>
            <person name="Thomas B.C."/>
            <person name="Pan C."/>
            <person name="Northen T.R."/>
            <person name="Banfield J.F."/>
        </authorList>
    </citation>
    <scope>NUCLEOTIDE SEQUENCE [LARGE SCALE GENOMIC DNA]</scope>
    <source>
        <strain evidence="9">NP_8</strain>
    </source>
</reference>
<name>A0A537IVA4_9BACT</name>
<organism evidence="9 10">
    <name type="scientific">Candidatus Segetimicrobium genomatis</name>
    <dbReference type="NCBI Taxonomy" id="2569760"/>
    <lineage>
        <taxon>Bacteria</taxon>
        <taxon>Bacillati</taxon>
        <taxon>Candidatus Sysuimicrobiota</taxon>
        <taxon>Candidatus Sysuimicrobiia</taxon>
        <taxon>Candidatus Sysuimicrobiales</taxon>
        <taxon>Candidatus Segetimicrobiaceae</taxon>
        <taxon>Candidatus Segetimicrobium</taxon>
    </lineage>
</organism>
<dbReference type="InterPro" id="IPR005467">
    <property type="entry name" value="His_kinase_dom"/>
</dbReference>
<evidence type="ECO:0000256" key="1">
    <source>
        <dbReference type="ARBA" id="ARBA00000085"/>
    </source>
</evidence>
<evidence type="ECO:0000259" key="8">
    <source>
        <dbReference type="PROSITE" id="PS50109"/>
    </source>
</evidence>
<feature type="region of interest" description="Disordered" evidence="7">
    <location>
        <begin position="1"/>
        <end position="24"/>
    </location>
</feature>
<dbReference type="Gene3D" id="1.10.287.130">
    <property type="match status" value="1"/>
</dbReference>
<dbReference type="PANTHER" id="PTHR43047">
    <property type="entry name" value="TWO-COMPONENT HISTIDINE PROTEIN KINASE"/>
    <property type="match status" value="1"/>
</dbReference>
<dbReference type="InterPro" id="IPR003594">
    <property type="entry name" value="HATPase_dom"/>
</dbReference>
<dbReference type="InterPro" id="IPR004358">
    <property type="entry name" value="Sig_transdc_His_kin-like_C"/>
</dbReference>
<dbReference type="InterPro" id="IPR036890">
    <property type="entry name" value="HATPase_C_sf"/>
</dbReference>
<evidence type="ECO:0000256" key="3">
    <source>
        <dbReference type="ARBA" id="ARBA00022553"/>
    </source>
</evidence>
<gene>
    <name evidence="9" type="ORF">E6H05_06940</name>
</gene>
<dbReference type="SUPFAM" id="SSF47384">
    <property type="entry name" value="Homodimeric domain of signal transducing histidine kinase"/>
    <property type="match status" value="1"/>
</dbReference>
<dbReference type="PRINTS" id="PR00344">
    <property type="entry name" value="BCTRLSENSOR"/>
</dbReference>
<accession>A0A537IVA4</accession>
<dbReference type="AlphaFoldDB" id="A0A537IVA4"/>
<dbReference type="CDD" id="cd00082">
    <property type="entry name" value="HisKA"/>
    <property type="match status" value="1"/>
</dbReference>
<dbReference type="InterPro" id="IPR003661">
    <property type="entry name" value="HisK_dim/P_dom"/>
</dbReference>
<dbReference type="PROSITE" id="PS50109">
    <property type="entry name" value="HIS_KIN"/>
    <property type="match status" value="1"/>
</dbReference>
<keyword evidence="3" id="KW-0597">Phosphoprotein</keyword>
<dbReference type="Pfam" id="PF00512">
    <property type="entry name" value="HisKA"/>
    <property type="match status" value="1"/>
</dbReference>
<feature type="compositionally biased region" description="Basic and acidic residues" evidence="7">
    <location>
        <begin position="1"/>
        <end position="11"/>
    </location>
</feature>
<keyword evidence="4" id="KW-0808">Transferase</keyword>
<dbReference type="GO" id="GO:0000155">
    <property type="term" value="F:phosphorelay sensor kinase activity"/>
    <property type="evidence" value="ECO:0007669"/>
    <property type="project" value="InterPro"/>
</dbReference>
<dbReference type="EC" id="2.7.13.3" evidence="2"/>
<dbReference type="SUPFAM" id="SSF55874">
    <property type="entry name" value="ATPase domain of HSP90 chaperone/DNA topoisomerase II/histidine kinase"/>
    <property type="match status" value="1"/>
</dbReference>
<evidence type="ECO:0000256" key="5">
    <source>
        <dbReference type="ARBA" id="ARBA00022777"/>
    </source>
</evidence>
<dbReference type="EMBL" id="VBAP01000046">
    <property type="protein sequence ID" value="TMI75210.1"/>
    <property type="molecule type" value="Genomic_DNA"/>
</dbReference>
<proteinExistence type="predicted"/>
<sequence length="260" mass="28422">MTATAVERRWQDSGSTAESEDLASSLAGPDGLELVVEMAHDLRSPLTSILFLAESLRNGQGSPVTDPQRRQLGLIYSAALCLCTAANDVLELARGGDRLADKEPGPFSIVEVFKSVRDMVQPIAEEKGLPLHLKPARPDWRLGHSRALSRVLLNLTTNALKFTDQGFVELTARALDATRVEFSIRDTGPGIDAAALRALYRPFRKHQSQLRHHFSSSGLGLAMCRKLVTAMGSELRVETRAGWGTRFFFQLNLPETSAAA</sequence>
<evidence type="ECO:0000313" key="9">
    <source>
        <dbReference type="EMBL" id="TMI75210.1"/>
    </source>
</evidence>
<dbReference type="Pfam" id="PF02518">
    <property type="entry name" value="HATPase_c"/>
    <property type="match status" value="1"/>
</dbReference>